<organism evidence="2 3">
    <name type="scientific">Puccinia coronata f. sp. avenae</name>
    <dbReference type="NCBI Taxonomy" id="200324"/>
    <lineage>
        <taxon>Eukaryota</taxon>
        <taxon>Fungi</taxon>
        <taxon>Dikarya</taxon>
        <taxon>Basidiomycota</taxon>
        <taxon>Pucciniomycotina</taxon>
        <taxon>Pucciniomycetes</taxon>
        <taxon>Pucciniales</taxon>
        <taxon>Pucciniaceae</taxon>
        <taxon>Puccinia</taxon>
    </lineage>
</organism>
<evidence type="ECO:0000313" key="3">
    <source>
        <dbReference type="Proteomes" id="UP000235388"/>
    </source>
</evidence>
<keyword evidence="3" id="KW-1185">Reference proteome</keyword>
<evidence type="ECO:0000313" key="2">
    <source>
        <dbReference type="EMBL" id="PLW56907.1"/>
    </source>
</evidence>
<gene>
    <name evidence="2" type="ORF">PCANC_01287</name>
</gene>
<reference evidence="2 3" key="1">
    <citation type="submission" date="2017-11" db="EMBL/GenBank/DDBJ databases">
        <title>De novo assembly and phasing of dikaryotic genomes from two isolates of Puccinia coronata f. sp. avenae, the causal agent of oat crown rust.</title>
        <authorList>
            <person name="Miller M.E."/>
            <person name="Zhang Y."/>
            <person name="Omidvar V."/>
            <person name="Sperschneider J."/>
            <person name="Schwessinger B."/>
            <person name="Raley C."/>
            <person name="Palmer J.M."/>
            <person name="Garnica D."/>
            <person name="Upadhyaya N."/>
            <person name="Rathjen J."/>
            <person name="Taylor J.M."/>
            <person name="Park R.F."/>
            <person name="Dodds P.N."/>
            <person name="Hirsch C.D."/>
            <person name="Kianian S.F."/>
            <person name="Figueroa M."/>
        </authorList>
    </citation>
    <scope>NUCLEOTIDE SEQUENCE [LARGE SCALE GENOMIC DNA]</scope>
    <source>
        <strain evidence="2">12NC29</strain>
    </source>
</reference>
<feature type="compositionally biased region" description="Low complexity" evidence="1">
    <location>
        <begin position="43"/>
        <end position="57"/>
    </location>
</feature>
<dbReference type="Proteomes" id="UP000235388">
    <property type="component" value="Unassembled WGS sequence"/>
</dbReference>
<accession>A0A2N5W3U5</accession>
<dbReference type="EMBL" id="PGCJ01000016">
    <property type="protein sequence ID" value="PLW56907.1"/>
    <property type="molecule type" value="Genomic_DNA"/>
</dbReference>
<sequence>MVSNGHDNNHSAPSFPANMNMQQPQVSLNHVPLPNQHTHPHSHSSQAESEQQQHQLQGTIDSAPMSLLAPDVYFLMLTATLLHRRPEFGTVRMTSVWAA</sequence>
<dbReference type="AlphaFoldDB" id="A0A2N5W3U5"/>
<name>A0A2N5W3U5_9BASI</name>
<proteinExistence type="predicted"/>
<evidence type="ECO:0000256" key="1">
    <source>
        <dbReference type="SAM" id="MobiDB-lite"/>
    </source>
</evidence>
<feature type="region of interest" description="Disordered" evidence="1">
    <location>
        <begin position="1"/>
        <end position="61"/>
    </location>
</feature>
<protein>
    <submittedName>
        <fullName evidence="2">Uncharacterized protein</fullName>
    </submittedName>
</protein>
<comment type="caution">
    <text evidence="2">The sequence shown here is derived from an EMBL/GenBank/DDBJ whole genome shotgun (WGS) entry which is preliminary data.</text>
</comment>
<feature type="compositionally biased region" description="Polar residues" evidence="1">
    <location>
        <begin position="1"/>
        <end position="28"/>
    </location>
</feature>